<proteinExistence type="predicted"/>
<sequence>SEEYYDVTGEERPGQERPSCPAEVSISPDKSTWKVIFDSGFWCGADGEPGRELRVNRTFVWDGETFCIPAVYLCREGLVLDLCKRVEPEQIDDCLHKWELSVEKGEPDNLAWEQQEQNNPMALHVRVEAVVNGNR</sequence>
<accession>J9FMK6</accession>
<dbReference type="EMBL" id="AMCI01008566">
    <property type="protein sequence ID" value="EJW90847.1"/>
    <property type="molecule type" value="Genomic_DNA"/>
</dbReference>
<evidence type="ECO:0000256" key="1">
    <source>
        <dbReference type="SAM" id="MobiDB-lite"/>
    </source>
</evidence>
<name>J9FMK6_9ZZZZ</name>
<evidence type="ECO:0000313" key="2">
    <source>
        <dbReference type="EMBL" id="EJW90847.1"/>
    </source>
</evidence>
<comment type="caution">
    <text evidence="2">The sequence shown here is derived from an EMBL/GenBank/DDBJ whole genome shotgun (WGS) entry which is preliminary data.</text>
</comment>
<protein>
    <submittedName>
        <fullName evidence="2">Uncharacterized protein</fullName>
    </submittedName>
</protein>
<gene>
    <name evidence="2" type="ORF">EVA_21046</name>
</gene>
<dbReference type="AlphaFoldDB" id="J9FMK6"/>
<feature type="region of interest" description="Disordered" evidence="1">
    <location>
        <begin position="1"/>
        <end position="25"/>
    </location>
</feature>
<reference evidence="2" key="1">
    <citation type="journal article" date="2012" name="PLoS ONE">
        <title>Gene sets for utilization of primary and secondary nutrition supplies in the distal gut of endangered iberian lynx.</title>
        <authorList>
            <person name="Alcaide M."/>
            <person name="Messina E."/>
            <person name="Richter M."/>
            <person name="Bargiela R."/>
            <person name="Peplies J."/>
            <person name="Huws S.A."/>
            <person name="Newbold C.J."/>
            <person name="Golyshin P.N."/>
            <person name="Simon M.A."/>
            <person name="Lopez G."/>
            <person name="Yakimov M.M."/>
            <person name="Ferrer M."/>
        </authorList>
    </citation>
    <scope>NUCLEOTIDE SEQUENCE</scope>
</reference>
<feature type="non-terminal residue" evidence="2">
    <location>
        <position position="1"/>
    </location>
</feature>
<organism evidence="2">
    <name type="scientific">gut metagenome</name>
    <dbReference type="NCBI Taxonomy" id="749906"/>
    <lineage>
        <taxon>unclassified sequences</taxon>
        <taxon>metagenomes</taxon>
        <taxon>organismal metagenomes</taxon>
    </lineage>
</organism>
<feature type="non-terminal residue" evidence="2">
    <location>
        <position position="135"/>
    </location>
</feature>